<evidence type="ECO:0000313" key="3">
    <source>
        <dbReference type="Proteomes" id="UP000507470"/>
    </source>
</evidence>
<feature type="compositionally biased region" description="Polar residues" evidence="1">
    <location>
        <begin position="72"/>
        <end position="99"/>
    </location>
</feature>
<dbReference type="AlphaFoldDB" id="A0A6J8DLH3"/>
<evidence type="ECO:0000313" key="2">
    <source>
        <dbReference type="EMBL" id="CAC5408795.1"/>
    </source>
</evidence>
<sequence length="170" mass="19040">MFEKVGTSCSLQSDIKDLVSHVGQLREDGRSSISSSPEVHRSTELSDILVIDAVGYYDTTEKPSDARESMTREYTNSTFSIQRSDSTSNKSKPITTSSSRPNVCTFLIFPFACYPVNHQWNLPVIATEVCRLRNIPLSILLFDNALKFPRIPKQRNHTSIVFFGSNPSSC</sequence>
<keyword evidence="3" id="KW-1185">Reference proteome</keyword>
<protein>
    <submittedName>
        <fullName evidence="2">Uncharacterized protein</fullName>
    </submittedName>
</protein>
<feature type="region of interest" description="Disordered" evidence="1">
    <location>
        <begin position="61"/>
        <end position="99"/>
    </location>
</feature>
<evidence type="ECO:0000256" key="1">
    <source>
        <dbReference type="SAM" id="MobiDB-lite"/>
    </source>
</evidence>
<feature type="compositionally biased region" description="Basic and acidic residues" evidence="1">
    <location>
        <begin position="61"/>
        <end position="71"/>
    </location>
</feature>
<name>A0A6J8DLH3_MYTCO</name>
<dbReference type="EMBL" id="CACVKT020007607">
    <property type="protein sequence ID" value="CAC5408795.1"/>
    <property type="molecule type" value="Genomic_DNA"/>
</dbReference>
<dbReference type="Proteomes" id="UP000507470">
    <property type="component" value="Unassembled WGS sequence"/>
</dbReference>
<accession>A0A6J8DLH3</accession>
<organism evidence="2 3">
    <name type="scientific">Mytilus coruscus</name>
    <name type="common">Sea mussel</name>
    <dbReference type="NCBI Taxonomy" id="42192"/>
    <lineage>
        <taxon>Eukaryota</taxon>
        <taxon>Metazoa</taxon>
        <taxon>Spiralia</taxon>
        <taxon>Lophotrochozoa</taxon>
        <taxon>Mollusca</taxon>
        <taxon>Bivalvia</taxon>
        <taxon>Autobranchia</taxon>
        <taxon>Pteriomorphia</taxon>
        <taxon>Mytilida</taxon>
        <taxon>Mytiloidea</taxon>
        <taxon>Mytilidae</taxon>
        <taxon>Mytilinae</taxon>
        <taxon>Mytilus</taxon>
    </lineage>
</organism>
<gene>
    <name evidence="2" type="ORF">MCOR_42161</name>
</gene>
<proteinExistence type="predicted"/>
<reference evidence="2 3" key="1">
    <citation type="submission" date="2020-06" db="EMBL/GenBank/DDBJ databases">
        <authorList>
            <person name="Li R."/>
            <person name="Bekaert M."/>
        </authorList>
    </citation>
    <scope>NUCLEOTIDE SEQUENCE [LARGE SCALE GENOMIC DNA]</scope>
    <source>
        <strain evidence="3">wild</strain>
    </source>
</reference>